<accession>A0AAV5V135</accession>
<name>A0AAV5V135_9BILA</name>
<dbReference type="AlphaFoldDB" id="A0AAV5V135"/>
<reference evidence="1" key="1">
    <citation type="submission" date="2023-10" db="EMBL/GenBank/DDBJ databases">
        <title>Genome assembly of Pristionchus species.</title>
        <authorList>
            <person name="Yoshida K."/>
            <person name="Sommer R.J."/>
        </authorList>
    </citation>
    <scope>NUCLEOTIDE SEQUENCE</scope>
    <source>
        <strain evidence="1">RS5133</strain>
    </source>
</reference>
<evidence type="ECO:0000313" key="1">
    <source>
        <dbReference type="EMBL" id="GMT12753.1"/>
    </source>
</evidence>
<proteinExistence type="predicted"/>
<organism evidence="1 2">
    <name type="scientific">Pristionchus fissidentatus</name>
    <dbReference type="NCBI Taxonomy" id="1538716"/>
    <lineage>
        <taxon>Eukaryota</taxon>
        <taxon>Metazoa</taxon>
        <taxon>Ecdysozoa</taxon>
        <taxon>Nematoda</taxon>
        <taxon>Chromadorea</taxon>
        <taxon>Rhabditida</taxon>
        <taxon>Rhabditina</taxon>
        <taxon>Diplogasteromorpha</taxon>
        <taxon>Diplogasteroidea</taxon>
        <taxon>Neodiplogasteridae</taxon>
        <taxon>Pristionchus</taxon>
    </lineage>
</organism>
<evidence type="ECO:0000313" key="2">
    <source>
        <dbReference type="Proteomes" id="UP001432322"/>
    </source>
</evidence>
<feature type="non-terminal residue" evidence="1">
    <location>
        <position position="1"/>
    </location>
</feature>
<gene>
    <name evidence="1" type="ORF">PFISCL1PPCAC_4050</name>
</gene>
<dbReference type="Proteomes" id="UP001432322">
    <property type="component" value="Unassembled WGS sequence"/>
</dbReference>
<comment type="caution">
    <text evidence="1">The sequence shown here is derived from an EMBL/GenBank/DDBJ whole genome shotgun (WGS) entry which is preliminary data.</text>
</comment>
<keyword evidence="2" id="KW-1185">Reference proteome</keyword>
<sequence length="71" mass="8287">HDIWDRVCSGYSGYLCERLYANFGYCCSRRVEGHHRDNDRLLADYCSSPVHICSITINICSRCDRRDNGRL</sequence>
<dbReference type="EMBL" id="BTSY01000002">
    <property type="protein sequence ID" value="GMT12753.1"/>
    <property type="molecule type" value="Genomic_DNA"/>
</dbReference>
<protein>
    <submittedName>
        <fullName evidence="1">Uncharacterized protein</fullName>
    </submittedName>
</protein>
<feature type="non-terminal residue" evidence="1">
    <location>
        <position position="71"/>
    </location>
</feature>